<accession>A0A239F1J0</accession>
<protein>
    <recommendedName>
        <fullName evidence="3">DUF4249 domain-containing protein</fullName>
    </recommendedName>
</protein>
<sequence>MIILNWRKSVFWVLMLLLSSCVEPYEPEVIQARNSFLVVSGFLNVNGPTTIQLSRTQNLSDQSMPIFEERASVFIEEEQGGQHRLWELGSGTYTISGLDLNVGSKYRLFIRTAAGKEYASDYVAVKQTPAIDEVSWEAGSEGLEIFVSTHDPKNDTWYYRWEYEDTWEYTSAYDTNLKFVNGEVVYREYGELGIYRCWRTEASKTIKLGTSTKLSQDVIHAYPLLSVPSNSSKLLYKYSVLVKQYALTREAYQYWETLKKNTESIGTLFDPLPSQLTGNIHSLSDPSELVVGYIAASSVQEKRLFVSNDELPKNWRGTYPTCVLDTIPVAEAPDYFETGYNMPVGEIMPPMGTVVTDYTYAKKECVDCRLFGTNIKPDFWE</sequence>
<dbReference type="EMBL" id="FZOQ01000007">
    <property type="protein sequence ID" value="SNS50705.1"/>
    <property type="molecule type" value="Genomic_DNA"/>
</dbReference>
<name>A0A239F1J0_9BACT</name>
<evidence type="ECO:0000313" key="2">
    <source>
        <dbReference type="Proteomes" id="UP000198432"/>
    </source>
</evidence>
<keyword evidence="2" id="KW-1185">Reference proteome</keyword>
<dbReference type="PROSITE" id="PS51257">
    <property type="entry name" value="PROKAR_LIPOPROTEIN"/>
    <property type="match status" value="1"/>
</dbReference>
<dbReference type="Pfam" id="PF14054">
    <property type="entry name" value="DUF4249"/>
    <property type="match status" value="1"/>
</dbReference>
<dbReference type="AlphaFoldDB" id="A0A239F1J0"/>
<dbReference type="InterPro" id="IPR025345">
    <property type="entry name" value="DUF4249"/>
</dbReference>
<evidence type="ECO:0008006" key="3">
    <source>
        <dbReference type="Google" id="ProtNLM"/>
    </source>
</evidence>
<reference evidence="2" key="1">
    <citation type="submission" date="2017-06" db="EMBL/GenBank/DDBJ databases">
        <authorList>
            <person name="Varghese N."/>
            <person name="Submissions S."/>
        </authorList>
    </citation>
    <scope>NUCLEOTIDE SEQUENCE [LARGE SCALE GENOMIC DNA]</scope>
    <source>
        <strain evidence="2">NKM1</strain>
    </source>
</reference>
<dbReference type="Proteomes" id="UP000198432">
    <property type="component" value="Unassembled WGS sequence"/>
</dbReference>
<proteinExistence type="predicted"/>
<gene>
    <name evidence="1" type="ORF">SAMN06296052_107178</name>
</gene>
<evidence type="ECO:0000313" key="1">
    <source>
        <dbReference type="EMBL" id="SNS50705.1"/>
    </source>
</evidence>
<organism evidence="1 2">
    <name type="scientific">Pontibacter ummariensis</name>
    <dbReference type="NCBI Taxonomy" id="1610492"/>
    <lineage>
        <taxon>Bacteria</taxon>
        <taxon>Pseudomonadati</taxon>
        <taxon>Bacteroidota</taxon>
        <taxon>Cytophagia</taxon>
        <taxon>Cytophagales</taxon>
        <taxon>Hymenobacteraceae</taxon>
        <taxon>Pontibacter</taxon>
    </lineage>
</organism>